<feature type="transmembrane region" description="Helical" evidence="11">
    <location>
        <begin position="261"/>
        <end position="279"/>
    </location>
</feature>
<dbReference type="FunFam" id="1.20.1250.20:FF:000001">
    <property type="entry name" value="Dicarboxylate MFS transporter"/>
    <property type="match status" value="1"/>
</dbReference>
<dbReference type="InterPro" id="IPR005829">
    <property type="entry name" value="Sugar_transporter_CS"/>
</dbReference>
<feature type="transmembrane region" description="Helical" evidence="11">
    <location>
        <begin position="418"/>
        <end position="439"/>
    </location>
</feature>
<dbReference type="EMBL" id="FNQS01000004">
    <property type="protein sequence ID" value="SEA40172.1"/>
    <property type="molecule type" value="Genomic_DNA"/>
</dbReference>
<keyword evidence="3" id="KW-1003">Cell membrane</keyword>
<evidence type="ECO:0000256" key="11">
    <source>
        <dbReference type="SAM" id="Phobius"/>
    </source>
</evidence>
<keyword evidence="2" id="KW-0813">Transport</keyword>
<sequence length="501" mass="54772">MKLRRKKAQPIVLGDVTIIDDTRLRKAITAAALGNAMEWFDFGVYGFVAYALGQVFFPGANPSVQMIAALATFSVPFLIRPLGGLFFGSLGDKYGRQKILAITIIIMSVSTFCIGLIPSYNSIGIWAPILLLLAKMAQGFSVGGEYTGASIFVAEYSPDRKRGFMGSWLDFGSIAGFVLGAGVVVLISAIVGEAAFLEWGWRIPFFLALPLGIIGLYLRHALEETPAFQQHVDKMEKDDRDGLSSGPRVSFKEIATKHWKGLLACTGLVIATNVTYYMLLTYMPSYLSHNLHYSENHGVLIIIAIMIGMLFVQPVMGLLSDRFGRKPFVVIGSIAMFLLAIPCFMMINSGVIGLIFLGLLILAVILNAFTGVMASSLPAMFPTHIRYSALASAFNIAILIAGLTPAAVAWLVEASNNLFMPAYYLMVIAVVGLITGIFMKETANKPLKGATPAASDLSEAKELLREHHDNIEHKIEDINVQITELEKKRQMLIDQHPRINE</sequence>
<dbReference type="InterPro" id="IPR015041">
    <property type="entry name" value="Osmo_CC"/>
</dbReference>
<dbReference type="PANTHER" id="PTHR43528">
    <property type="entry name" value="ALPHA-KETOGLUTARATE PERMEASE"/>
    <property type="match status" value="1"/>
</dbReference>
<dbReference type="SUPFAM" id="SSF103473">
    <property type="entry name" value="MFS general substrate transporter"/>
    <property type="match status" value="1"/>
</dbReference>
<evidence type="ECO:0000259" key="12">
    <source>
        <dbReference type="PROSITE" id="PS50850"/>
    </source>
</evidence>
<evidence type="ECO:0000313" key="14">
    <source>
        <dbReference type="Proteomes" id="UP000187280"/>
    </source>
</evidence>
<dbReference type="GeneID" id="97764446"/>
<evidence type="ECO:0000256" key="7">
    <source>
        <dbReference type="ARBA" id="ARBA00022989"/>
    </source>
</evidence>
<gene>
    <name evidence="13" type="ORF">SAMN02982996_01559</name>
</gene>
<comment type="subcellular location">
    <subcellularLocation>
        <location evidence="1">Cell inner membrane</location>
        <topology evidence="1">Multi-pass membrane protein</topology>
    </subcellularLocation>
</comment>
<dbReference type="PROSITE" id="PS00216">
    <property type="entry name" value="SUGAR_TRANSPORT_1"/>
    <property type="match status" value="1"/>
</dbReference>
<keyword evidence="5 11" id="KW-0812">Transmembrane</keyword>
<feature type="transmembrane region" description="Helical" evidence="11">
    <location>
        <begin position="203"/>
        <end position="222"/>
    </location>
</feature>
<dbReference type="Proteomes" id="UP000187280">
    <property type="component" value="Unassembled WGS sequence"/>
</dbReference>
<feature type="coiled-coil region" evidence="10">
    <location>
        <begin position="461"/>
        <end position="495"/>
    </location>
</feature>
<evidence type="ECO:0000256" key="3">
    <source>
        <dbReference type="ARBA" id="ARBA00022475"/>
    </source>
</evidence>
<protein>
    <submittedName>
        <fullName evidence="13">MFS transporter, MHS family, proline/betaine transporter</fullName>
    </submittedName>
</protein>
<dbReference type="GO" id="GO:0015293">
    <property type="term" value="F:symporter activity"/>
    <property type="evidence" value="ECO:0007669"/>
    <property type="project" value="UniProtKB-KW"/>
</dbReference>
<dbReference type="InterPro" id="IPR004736">
    <property type="entry name" value="MHS_symport"/>
</dbReference>
<dbReference type="Pfam" id="PF08946">
    <property type="entry name" value="Osmo_CC"/>
    <property type="match status" value="1"/>
</dbReference>
<dbReference type="InterPro" id="IPR051084">
    <property type="entry name" value="H+-coupled_symporters"/>
</dbReference>
<evidence type="ECO:0000313" key="13">
    <source>
        <dbReference type="EMBL" id="SEA40172.1"/>
    </source>
</evidence>
<evidence type="ECO:0000256" key="1">
    <source>
        <dbReference type="ARBA" id="ARBA00004429"/>
    </source>
</evidence>
<dbReference type="InterPro" id="IPR020846">
    <property type="entry name" value="MFS_dom"/>
</dbReference>
<keyword evidence="9 11" id="KW-0472">Membrane</keyword>
<keyword evidence="14" id="KW-1185">Reference proteome</keyword>
<dbReference type="Gene3D" id="1.20.1250.20">
    <property type="entry name" value="MFS general substrate transporter like domains"/>
    <property type="match status" value="2"/>
</dbReference>
<dbReference type="PROSITE" id="PS50850">
    <property type="entry name" value="MFS"/>
    <property type="match status" value="1"/>
</dbReference>
<feature type="transmembrane region" description="Helical" evidence="11">
    <location>
        <begin position="123"/>
        <end position="147"/>
    </location>
</feature>
<accession>A0A1H4AWZ2</accession>
<dbReference type="NCBIfam" id="TIGR00883">
    <property type="entry name" value="2A0106"/>
    <property type="match status" value="1"/>
</dbReference>
<feature type="transmembrane region" description="Helical" evidence="11">
    <location>
        <begin position="168"/>
        <end position="191"/>
    </location>
</feature>
<feature type="transmembrane region" description="Helical" evidence="11">
    <location>
        <begin position="99"/>
        <end position="117"/>
    </location>
</feature>
<evidence type="ECO:0000256" key="5">
    <source>
        <dbReference type="ARBA" id="ARBA00022692"/>
    </source>
</evidence>
<feature type="domain" description="Major facilitator superfamily (MFS) profile" evidence="12">
    <location>
        <begin position="27"/>
        <end position="444"/>
    </location>
</feature>
<proteinExistence type="predicted"/>
<dbReference type="CDD" id="cd17366">
    <property type="entry name" value="MFS_ProP"/>
    <property type="match status" value="1"/>
</dbReference>
<dbReference type="NCBIfam" id="NF007927">
    <property type="entry name" value="PRK10642.1"/>
    <property type="match status" value="1"/>
</dbReference>
<evidence type="ECO:0000256" key="9">
    <source>
        <dbReference type="ARBA" id="ARBA00023136"/>
    </source>
</evidence>
<dbReference type="Pfam" id="PF00083">
    <property type="entry name" value="Sugar_tr"/>
    <property type="match status" value="1"/>
</dbReference>
<dbReference type="eggNOG" id="COG0477">
    <property type="taxonomic scope" value="Bacteria"/>
</dbReference>
<evidence type="ECO:0000256" key="10">
    <source>
        <dbReference type="SAM" id="Coils"/>
    </source>
</evidence>
<feature type="transmembrane region" description="Helical" evidence="11">
    <location>
        <begin position="42"/>
        <end position="60"/>
    </location>
</feature>
<evidence type="ECO:0000256" key="8">
    <source>
        <dbReference type="ARBA" id="ARBA00023054"/>
    </source>
</evidence>
<dbReference type="SUPFAM" id="SSF103661">
    <property type="entry name" value="Proline/betaine transporter ProP, C-terminal cytoplasmic domain"/>
    <property type="match status" value="1"/>
</dbReference>
<evidence type="ECO:0000256" key="2">
    <source>
        <dbReference type="ARBA" id="ARBA00022448"/>
    </source>
</evidence>
<organism evidence="13 14">
    <name type="scientific">Lonsdalea quercina</name>
    <dbReference type="NCBI Taxonomy" id="71657"/>
    <lineage>
        <taxon>Bacteria</taxon>
        <taxon>Pseudomonadati</taxon>
        <taxon>Pseudomonadota</taxon>
        <taxon>Gammaproteobacteria</taxon>
        <taxon>Enterobacterales</taxon>
        <taxon>Pectobacteriaceae</taxon>
        <taxon>Lonsdalea</taxon>
    </lineage>
</organism>
<feature type="transmembrane region" description="Helical" evidence="11">
    <location>
        <begin position="353"/>
        <end position="377"/>
    </location>
</feature>
<dbReference type="RefSeq" id="WP_026741691.1">
    <property type="nucleotide sequence ID" value="NZ_FNQS01000004.1"/>
</dbReference>
<evidence type="ECO:0000256" key="6">
    <source>
        <dbReference type="ARBA" id="ARBA00022847"/>
    </source>
</evidence>
<dbReference type="GO" id="GO:0005886">
    <property type="term" value="C:plasma membrane"/>
    <property type="evidence" value="ECO:0007669"/>
    <property type="project" value="UniProtKB-SubCell"/>
</dbReference>
<keyword evidence="7 11" id="KW-1133">Transmembrane helix</keyword>
<evidence type="ECO:0000256" key="4">
    <source>
        <dbReference type="ARBA" id="ARBA00022519"/>
    </source>
</evidence>
<feature type="transmembrane region" description="Helical" evidence="11">
    <location>
        <begin position="299"/>
        <end position="319"/>
    </location>
</feature>
<keyword evidence="4" id="KW-0997">Cell inner membrane</keyword>
<feature type="transmembrane region" description="Helical" evidence="11">
    <location>
        <begin position="389"/>
        <end position="412"/>
    </location>
</feature>
<dbReference type="FunFam" id="1.20.1250.20:FF:000051">
    <property type="entry name" value="Proline/glycine betaine transporter"/>
    <property type="match status" value="1"/>
</dbReference>
<dbReference type="InterPro" id="IPR036259">
    <property type="entry name" value="MFS_trans_sf"/>
</dbReference>
<dbReference type="InterPro" id="IPR036292">
    <property type="entry name" value="ProP_C"/>
</dbReference>
<keyword evidence="8 10" id="KW-0175">Coiled coil</keyword>
<feature type="transmembrane region" description="Helical" evidence="11">
    <location>
        <begin position="328"/>
        <end position="347"/>
    </location>
</feature>
<keyword evidence="6" id="KW-0769">Symport</keyword>
<name>A0A1H4AWZ2_9GAMM</name>
<dbReference type="AlphaFoldDB" id="A0A1H4AWZ2"/>
<feature type="transmembrane region" description="Helical" evidence="11">
    <location>
        <begin position="66"/>
        <end position="87"/>
    </location>
</feature>
<reference evidence="13 14" key="1">
    <citation type="submission" date="2016-10" db="EMBL/GenBank/DDBJ databases">
        <authorList>
            <person name="de Groot N.N."/>
        </authorList>
    </citation>
    <scope>NUCLEOTIDE SEQUENCE [LARGE SCALE GENOMIC DNA]</scope>
    <source>
        <strain evidence="13 14">ATCC 29281</strain>
    </source>
</reference>
<dbReference type="PANTHER" id="PTHR43528:SF5">
    <property type="entry name" value="PROLINE_BETAINE TRANSPORTER"/>
    <property type="match status" value="1"/>
</dbReference>
<dbReference type="STRING" id="71657.SAMN02982996_01559"/>
<dbReference type="InterPro" id="IPR005828">
    <property type="entry name" value="MFS_sugar_transport-like"/>
</dbReference>